<reference evidence="2 3" key="1">
    <citation type="submission" date="2023-02" db="EMBL/GenBank/DDBJ databases">
        <title>LHISI_Scaffold_Assembly.</title>
        <authorList>
            <person name="Stuart O.P."/>
            <person name="Cleave R."/>
            <person name="Magrath M.J.L."/>
            <person name="Mikheyev A.S."/>
        </authorList>
    </citation>
    <scope>NUCLEOTIDE SEQUENCE [LARGE SCALE GENOMIC DNA]</scope>
    <source>
        <strain evidence="2">Daus_M_001</strain>
        <tissue evidence="2">Leg muscle</tissue>
    </source>
</reference>
<evidence type="ECO:0000256" key="1">
    <source>
        <dbReference type="SAM" id="MobiDB-lite"/>
    </source>
</evidence>
<dbReference type="Proteomes" id="UP001159363">
    <property type="component" value="Chromosome 12"/>
</dbReference>
<protein>
    <submittedName>
        <fullName evidence="2">Uncharacterized protein</fullName>
    </submittedName>
</protein>
<comment type="caution">
    <text evidence="2">The sequence shown here is derived from an EMBL/GenBank/DDBJ whole genome shotgun (WGS) entry which is preliminary data.</text>
</comment>
<feature type="region of interest" description="Disordered" evidence="1">
    <location>
        <begin position="209"/>
        <end position="229"/>
    </location>
</feature>
<accession>A0ABQ9GD54</accession>
<feature type="region of interest" description="Disordered" evidence="1">
    <location>
        <begin position="271"/>
        <end position="294"/>
    </location>
</feature>
<feature type="compositionally biased region" description="Basic and acidic residues" evidence="1">
    <location>
        <begin position="273"/>
        <end position="291"/>
    </location>
</feature>
<evidence type="ECO:0000313" key="2">
    <source>
        <dbReference type="EMBL" id="KAJ8870340.1"/>
    </source>
</evidence>
<gene>
    <name evidence="2" type="ORF">PR048_029361</name>
</gene>
<evidence type="ECO:0000313" key="3">
    <source>
        <dbReference type="Proteomes" id="UP001159363"/>
    </source>
</evidence>
<sequence>MYCVLADVSIGHSQMRDVETSPHQITRKRDEHKIIDVYCSNHKYPSSETCPRSWTRGLDGDSENSLYFYLRGRFILVQPQPQESLFEHTMRVNRVAQRDCGGRTFSACQFAWKGVGTRHEKDHRSNGDFLATKKKKKPGCLHVTSAKLYSNTQHPTANTFVTDITGWPQRQFAHDKLFASISQLLWHKREEIGYGRKKDDAFSAITRQAGRECRTKPRAEPKTRLGKTRRTRKGKYLFWLTAVQTRDEMFAHGLHFKSMDSSLAREPVIEASVEQRRNERAGETGDPREDPPTNGIVRHDSHMRKSVLCVLEPASFLHWLLHRCEFTPFLNGVHVIGPYNCEVFVYWRRVSQAVSNKVWSNDKRIAKDKMDFKRLYTEITFAIGTEFIRHALDDSAPIADLQGNKKRIPHCQIIEFYRVAISFRKNFTSSTHQLKFNSEACHTYIAFALTTGKVQRPLSNAERTNAKQMHIVQASNGVQQNTNRFSHEAQKGSGRASLQYKGCTLAIRASVAVPLLGVAWLEEAVGLSSLGSNDLGPYSLKSDPPNTGWIARACYSSAMLHHWDATPSARGWIGPFRVPFRARTSCCQSAPISGAIIDNHYKPAPISGAIIDNHYKPASNTAHCFANLHLCTQISVEIWLTEYHIKTPVSNHRYGPLHDINDGARKRIQTYARSAAMSASLGDTRRAREPHGLPSTFRDTVTDPRDALPPAMFRVACDTCPINCSTTRTNLDFRRIFSRIFACGNRARTMLLVGWFSEGSHVSPRSVIPALLHTSLHPRRLSRPRRLRAAQISITQVIDFSSSVSLAVRHLRGISLQRLRHLEVPCLNPAQVFASVLFAIACLERILKDFLLAMHDRRVASADNTSLRCSWRVSHAPTRLRSSNIDPFVLQGDSDALKAHKLMAKMFLLGSIQGFEQDSQGRLLVAGILLFRRLETCVC</sequence>
<name>A0ABQ9GD54_9NEOP</name>
<dbReference type="EMBL" id="JARBHB010000013">
    <property type="protein sequence ID" value="KAJ8870340.1"/>
    <property type="molecule type" value="Genomic_DNA"/>
</dbReference>
<keyword evidence="3" id="KW-1185">Reference proteome</keyword>
<organism evidence="2 3">
    <name type="scientific">Dryococelus australis</name>
    <dbReference type="NCBI Taxonomy" id="614101"/>
    <lineage>
        <taxon>Eukaryota</taxon>
        <taxon>Metazoa</taxon>
        <taxon>Ecdysozoa</taxon>
        <taxon>Arthropoda</taxon>
        <taxon>Hexapoda</taxon>
        <taxon>Insecta</taxon>
        <taxon>Pterygota</taxon>
        <taxon>Neoptera</taxon>
        <taxon>Polyneoptera</taxon>
        <taxon>Phasmatodea</taxon>
        <taxon>Verophasmatodea</taxon>
        <taxon>Anareolatae</taxon>
        <taxon>Phasmatidae</taxon>
        <taxon>Eurycanthinae</taxon>
        <taxon>Dryococelus</taxon>
    </lineage>
</organism>
<feature type="region of interest" description="Disordered" evidence="1">
    <location>
        <begin position="679"/>
        <end position="701"/>
    </location>
</feature>
<feature type="compositionally biased region" description="Basic and acidic residues" evidence="1">
    <location>
        <begin position="209"/>
        <end position="223"/>
    </location>
</feature>
<proteinExistence type="predicted"/>